<reference evidence="4" key="1">
    <citation type="submission" date="2025-05" db="UniProtKB">
        <authorList>
            <consortium name="RefSeq"/>
        </authorList>
    </citation>
    <scope>NUCLEOTIDE SEQUENCE [LARGE SCALE GENOMIC DNA]</scope>
    <source>
        <strain evidence="4">14028-0561.14</strain>
    </source>
</reference>
<dbReference type="SMART" id="SM00198">
    <property type="entry name" value="SCP"/>
    <property type="match status" value="1"/>
</dbReference>
<dbReference type="RefSeq" id="XP_017022046.3">
    <property type="nucleotide sequence ID" value="XM_017166557.3"/>
</dbReference>
<dbReference type="InterPro" id="IPR034113">
    <property type="entry name" value="SCP_GAPR1-like"/>
</dbReference>
<feature type="domain" description="SCP" evidence="3">
    <location>
        <begin position="135"/>
        <end position="265"/>
    </location>
</feature>
<comment type="subcellular location">
    <subcellularLocation>
        <location evidence="1">Secreted</location>
    </subcellularLocation>
</comment>
<proteinExistence type="predicted"/>
<dbReference type="InterPro" id="IPR014044">
    <property type="entry name" value="CAP_dom"/>
</dbReference>
<dbReference type="GO" id="GO:0005576">
    <property type="term" value="C:extracellular region"/>
    <property type="evidence" value="ECO:0007669"/>
    <property type="project" value="UniProtKB-SubCell"/>
</dbReference>
<dbReference type="PROSITE" id="PS01009">
    <property type="entry name" value="CRISP_1"/>
    <property type="match status" value="1"/>
</dbReference>
<dbReference type="InterPro" id="IPR018244">
    <property type="entry name" value="Allrgn_V5/Tpx1_CS"/>
</dbReference>
<evidence type="ECO:0000259" key="3">
    <source>
        <dbReference type="SMART" id="SM00198"/>
    </source>
</evidence>
<dbReference type="InterPro" id="IPR035940">
    <property type="entry name" value="CAP_sf"/>
</dbReference>
<dbReference type="Gene3D" id="3.40.33.10">
    <property type="entry name" value="CAP"/>
    <property type="match status" value="1"/>
</dbReference>
<dbReference type="OrthoDB" id="337038at2759"/>
<dbReference type="PRINTS" id="PR00837">
    <property type="entry name" value="V5TPXLIKE"/>
</dbReference>
<dbReference type="GeneID" id="108074484"/>
<organism evidence="4 5">
    <name type="scientific">Drosophila kikkawai</name>
    <name type="common">Fruit fly</name>
    <dbReference type="NCBI Taxonomy" id="30033"/>
    <lineage>
        <taxon>Eukaryota</taxon>
        <taxon>Metazoa</taxon>
        <taxon>Ecdysozoa</taxon>
        <taxon>Arthropoda</taxon>
        <taxon>Hexapoda</taxon>
        <taxon>Insecta</taxon>
        <taxon>Pterygota</taxon>
        <taxon>Neoptera</taxon>
        <taxon>Endopterygota</taxon>
        <taxon>Diptera</taxon>
        <taxon>Brachycera</taxon>
        <taxon>Muscomorpha</taxon>
        <taxon>Ephydroidea</taxon>
        <taxon>Drosophilidae</taxon>
        <taxon>Drosophila</taxon>
        <taxon>Sophophora</taxon>
    </lineage>
</organism>
<evidence type="ECO:0000256" key="2">
    <source>
        <dbReference type="ARBA" id="ARBA00022525"/>
    </source>
</evidence>
<dbReference type="PRINTS" id="PR00838">
    <property type="entry name" value="V5ALLERGEN"/>
</dbReference>
<dbReference type="Proteomes" id="UP001652661">
    <property type="component" value="Chromosome 2L"/>
</dbReference>
<keyword evidence="2" id="KW-0964">Secreted</keyword>
<sequence length="321" mass="37881">MECPENEPLQLLQHNNAKFITCDLRKRDLETCRSSLKSTCQNPISVYANNRIYLACEVKGSLPEISKWSNYAKLFRPLPKINSRKNKKICNPQWQWSGAKYCIAPPLRQSPPQKESSEKDLHEQVTKQFKYQPKAIKRAVLRETNKYRKLHRASPLKMNDNLSKYAQDWANHLAYYDRLETRPFPIYGENIMCIRKPIFSIEHMMKLWYQEKYHYDYMDPCFSPYTGHFTQMVWKDTEYLGVGVASNDSCIWIVCNYDPPGNTRGHFQENILPRSLLYNASTGEDEKEKKKISSPKTQWKQKKSHCQKVTLCFCKKNKQEL</sequence>
<dbReference type="InterPro" id="IPR002413">
    <property type="entry name" value="V5_allergen-like"/>
</dbReference>
<evidence type="ECO:0000313" key="4">
    <source>
        <dbReference type="Proteomes" id="UP001652661"/>
    </source>
</evidence>
<name>A0A6P4IH21_DROKI</name>
<dbReference type="AlphaFoldDB" id="A0A6P4IH21"/>
<accession>A0A6P4IH21</accession>
<dbReference type="Pfam" id="PF00188">
    <property type="entry name" value="CAP"/>
    <property type="match status" value="1"/>
</dbReference>
<dbReference type="InterPro" id="IPR001283">
    <property type="entry name" value="CRISP-related"/>
</dbReference>
<dbReference type="PANTHER" id="PTHR10334">
    <property type="entry name" value="CYSTEINE-RICH SECRETORY PROTEIN-RELATED"/>
    <property type="match status" value="1"/>
</dbReference>
<dbReference type="SUPFAM" id="SSF55797">
    <property type="entry name" value="PR-1-like"/>
    <property type="match status" value="1"/>
</dbReference>
<keyword evidence="4" id="KW-1185">Reference proteome</keyword>
<dbReference type="CDD" id="cd05382">
    <property type="entry name" value="CAP_GAPR1-like"/>
    <property type="match status" value="1"/>
</dbReference>
<dbReference type="SMR" id="A0A6P4IH21"/>
<dbReference type="FunFam" id="3.40.33.10:FF:000010">
    <property type="entry name" value="Predicted protein"/>
    <property type="match status" value="1"/>
</dbReference>
<evidence type="ECO:0000313" key="5">
    <source>
        <dbReference type="RefSeq" id="XP_017022046.3"/>
    </source>
</evidence>
<protein>
    <recommendedName>
        <fullName evidence="3">SCP domain-containing protein</fullName>
    </recommendedName>
</protein>
<evidence type="ECO:0000256" key="1">
    <source>
        <dbReference type="ARBA" id="ARBA00004613"/>
    </source>
</evidence>
<reference evidence="5" key="2">
    <citation type="submission" date="2025-08" db="UniProtKB">
        <authorList>
            <consortium name="RefSeq"/>
        </authorList>
    </citation>
    <scope>IDENTIFICATION</scope>
    <source>
        <strain evidence="5">14028-0561.14</strain>
        <tissue evidence="5">Whole fly</tissue>
    </source>
</reference>
<gene>
    <name evidence="5" type="primary">LOC108074484</name>
</gene>